<name>A0AAV2PCD9_9HYME</name>
<protein>
    <submittedName>
        <fullName evidence="1">Uncharacterized protein</fullName>
    </submittedName>
</protein>
<dbReference type="Proteomes" id="UP001497644">
    <property type="component" value="Chromosome 9"/>
</dbReference>
<evidence type="ECO:0000313" key="1">
    <source>
        <dbReference type="EMBL" id="CAL1689260.1"/>
    </source>
</evidence>
<proteinExistence type="predicted"/>
<dbReference type="AlphaFoldDB" id="A0AAV2PCD9"/>
<sequence length="91" mass="9939">MVSLSGGRTTASICAPAVILEPLLPLPAPNAFRVLMESRHGFATVPATTYHRRRKGKLFVQGYYGDRKIHGVKRSNIAPLGSCELIKFVSD</sequence>
<evidence type="ECO:0000313" key="2">
    <source>
        <dbReference type="Proteomes" id="UP001497644"/>
    </source>
</evidence>
<dbReference type="EMBL" id="OZ034832">
    <property type="protein sequence ID" value="CAL1689260.1"/>
    <property type="molecule type" value="Genomic_DNA"/>
</dbReference>
<keyword evidence="2" id="KW-1185">Reference proteome</keyword>
<gene>
    <name evidence="1" type="ORF">LPLAT_LOCUS14221</name>
</gene>
<reference evidence="1" key="1">
    <citation type="submission" date="2024-04" db="EMBL/GenBank/DDBJ databases">
        <authorList>
            <consortium name="Molecular Ecology Group"/>
        </authorList>
    </citation>
    <scope>NUCLEOTIDE SEQUENCE</scope>
</reference>
<accession>A0AAV2PCD9</accession>
<organism evidence="1 2">
    <name type="scientific">Lasius platythorax</name>
    <dbReference type="NCBI Taxonomy" id="488582"/>
    <lineage>
        <taxon>Eukaryota</taxon>
        <taxon>Metazoa</taxon>
        <taxon>Ecdysozoa</taxon>
        <taxon>Arthropoda</taxon>
        <taxon>Hexapoda</taxon>
        <taxon>Insecta</taxon>
        <taxon>Pterygota</taxon>
        <taxon>Neoptera</taxon>
        <taxon>Endopterygota</taxon>
        <taxon>Hymenoptera</taxon>
        <taxon>Apocrita</taxon>
        <taxon>Aculeata</taxon>
        <taxon>Formicoidea</taxon>
        <taxon>Formicidae</taxon>
        <taxon>Formicinae</taxon>
        <taxon>Lasius</taxon>
        <taxon>Lasius</taxon>
    </lineage>
</organism>